<dbReference type="Pfam" id="PF09737">
    <property type="entry name" value="Det1"/>
    <property type="match status" value="1"/>
</dbReference>
<name>A0A6G0YZP9_APHCR</name>
<gene>
    <name evidence="1" type="ORF">FWK35_00012799</name>
</gene>
<dbReference type="GO" id="GO:0032436">
    <property type="term" value="P:positive regulation of proteasomal ubiquitin-dependent protein catabolic process"/>
    <property type="evidence" value="ECO:0007669"/>
    <property type="project" value="TreeGrafter"/>
</dbReference>
<dbReference type="OrthoDB" id="18339at2759"/>
<dbReference type="EMBL" id="VUJU01001870">
    <property type="protein sequence ID" value="KAF0763489.1"/>
    <property type="molecule type" value="Genomic_DNA"/>
</dbReference>
<feature type="non-terminal residue" evidence="1">
    <location>
        <position position="1"/>
    </location>
</feature>
<dbReference type="AlphaFoldDB" id="A0A6G0YZP9"/>
<keyword evidence="2" id="KW-1185">Reference proteome</keyword>
<dbReference type="PANTHER" id="PTHR13374:SF3">
    <property type="entry name" value="DET1 HOMOLOG"/>
    <property type="match status" value="1"/>
</dbReference>
<dbReference type="Proteomes" id="UP000478052">
    <property type="component" value="Unassembled WGS sequence"/>
</dbReference>
<accession>A0A6G0YZP9</accession>
<organism evidence="1 2">
    <name type="scientific">Aphis craccivora</name>
    <name type="common">Cowpea aphid</name>
    <dbReference type="NCBI Taxonomy" id="307492"/>
    <lineage>
        <taxon>Eukaryota</taxon>
        <taxon>Metazoa</taxon>
        <taxon>Ecdysozoa</taxon>
        <taxon>Arthropoda</taxon>
        <taxon>Hexapoda</taxon>
        <taxon>Insecta</taxon>
        <taxon>Pterygota</taxon>
        <taxon>Neoptera</taxon>
        <taxon>Paraneoptera</taxon>
        <taxon>Hemiptera</taxon>
        <taxon>Sternorrhyncha</taxon>
        <taxon>Aphidomorpha</taxon>
        <taxon>Aphidoidea</taxon>
        <taxon>Aphididae</taxon>
        <taxon>Aphidini</taxon>
        <taxon>Aphis</taxon>
        <taxon>Aphis</taxon>
    </lineage>
</organism>
<dbReference type="GO" id="GO:1990756">
    <property type="term" value="F:ubiquitin-like ligase-substrate adaptor activity"/>
    <property type="evidence" value="ECO:0007669"/>
    <property type="project" value="TreeGrafter"/>
</dbReference>
<dbReference type="InterPro" id="IPR019138">
    <property type="entry name" value="De-etiolated_protein_1_Det1"/>
</dbReference>
<evidence type="ECO:0000313" key="1">
    <source>
        <dbReference type="EMBL" id="KAF0763489.1"/>
    </source>
</evidence>
<reference evidence="1 2" key="1">
    <citation type="submission" date="2019-08" db="EMBL/GenBank/DDBJ databases">
        <title>Whole genome of Aphis craccivora.</title>
        <authorList>
            <person name="Voronova N.V."/>
            <person name="Shulinski R.S."/>
            <person name="Bandarenka Y.V."/>
            <person name="Zhorov D.G."/>
            <person name="Warner D."/>
        </authorList>
    </citation>
    <scope>NUCLEOTIDE SEQUENCE [LARGE SCALE GENOMIC DNA]</scope>
    <source>
        <strain evidence="1">180601</strain>
        <tissue evidence="1">Whole Body</tissue>
    </source>
</reference>
<dbReference type="GO" id="GO:0031461">
    <property type="term" value="C:cullin-RING ubiquitin ligase complex"/>
    <property type="evidence" value="ECO:0007669"/>
    <property type="project" value="TreeGrafter"/>
</dbReference>
<evidence type="ECO:0000313" key="2">
    <source>
        <dbReference type="Proteomes" id="UP000478052"/>
    </source>
</evidence>
<protein>
    <submittedName>
        <fullName evidence="1">DET1</fullName>
    </submittedName>
</protein>
<proteinExistence type="predicted"/>
<comment type="caution">
    <text evidence="1">The sequence shown here is derived from an EMBL/GenBank/DDBJ whole genome shotgun (WGS) entry which is preliminary data.</text>
</comment>
<dbReference type="GO" id="GO:0016567">
    <property type="term" value="P:protein ubiquitination"/>
    <property type="evidence" value="ECO:0007669"/>
    <property type="project" value="TreeGrafter"/>
</dbReference>
<dbReference type="GO" id="GO:0005634">
    <property type="term" value="C:nucleus"/>
    <property type="evidence" value="ECO:0007669"/>
    <property type="project" value="TreeGrafter"/>
</dbReference>
<sequence>SPYRLNKMNTENEFINKKKVTPNNLLRALYDREINGHKIRMNFIKTTYQILNPNCTVINVEKPPCFLRKFTPDGRHFIAFSQDQLYIEVYAYLGCSMAAKLLKNYEGNCIGQNNDGDVVRKRIFESLFQLKFRILVAAEGEQLNRECSLFSDDSFYAILGSVGPIAHNVVLDYDDIFTNNESVSPNLLLPLENYTIHLINIKKGAVSHRLHFKADKISLSHNQGVYLLKNVLAILSVQHQIIHVYNLTQNRFCLIRKIGRFCFENDFAFISSVHTDMIAEDYKAHNETFINGLKNKLMVFLYKKAEHESKQNGSPYPLRRFYQFYDQFMSLRMWKMQLLDVDNILIRYASEDVVTAKIQEPSTQTSFFMIYNMTTATVLNVYQNTSSDLLHGYEYFCDTFRNPYLNPDGFMPCSPSNNIYSRESHEKFKNTMLNARFGGTMEANKRILGQLPIAAQSFSCSPYLDTSLYSYDEKWVSPMERPKVVGEYPIRFYSRELGTLSFCLYTSVSRNRPTQDRRRLVAFTFHPTDPFAISVQRDNLEYIVNFHIRKVYLPE</sequence>
<dbReference type="PANTHER" id="PTHR13374">
    <property type="entry name" value="DET1 HOMOLOG DE-ETIOLATED-1 HOMOLOG"/>
    <property type="match status" value="1"/>
</dbReference>
<dbReference type="GO" id="GO:0031625">
    <property type="term" value="F:ubiquitin protein ligase binding"/>
    <property type="evidence" value="ECO:0007669"/>
    <property type="project" value="TreeGrafter"/>
</dbReference>